<feature type="compositionally biased region" description="Low complexity" evidence="1">
    <location>
        <begin position="414"/>
        <end position="438"/>
    </location>
</feature>
<gene>
    <name evidence="2" type="ORF">CHLRE_01g009850v5</name>
</gene>
<feature type="region of interest" description="Disordered" evidence="1">
    <location>
        <begin position="645"/>
        <end position="692"/>
    </location>
</feature>
<feature type="compositionally biased region" description="Low complexity" evidence="1">
    <location>
        <begin position="577"/>
        <end position="592"/>
    </location>
</feature>
<feature type="region of interest" description="Disordered" evidence="1">
    <location>
        <begin position="724"/>
        <end position="770"/>
    </location>
</feature>
<feature type="compositionally biased region" description="Acidic residues" evidence="1">
    <location>
        <begin position="1"/>
        <end position="30"/>
    </location>
</feature>
<organism evidence="2 3">
    <name type="scientific">Chlamydomonas reinhardtii</name>
    <name type="common">Chlamydomonas smithii</name>
    <dbReference type="NCBI Taxonomy" id="3055"/>
    <lineage>
        <taxon>Eukaryota</taxon>
        <taxon>Viridiplantae</taxon>
        <taxon>Chlorophyta</taxon>
        <taxon>core chlorophytes</taxon>
        <taxon>Chlorophyceae</taxon>
        <taxon>CS clade</taxon>
        <taxon>Chlamydomonadales</taxon>
        <taxon>Chlamydomonadaceae</taxon>
        <taxon>Chlamydomonas</taxon>
    </lineage>
</organism>
<dbReference type="GO" id="GO:0005634">
    <property type="term" value="C:nucleus"/>
    <property type="evidence" value="ECO:0000318"/>
    <property type="project" value="GO_Central"/>
</dbReference>
<feature type="compositionally biased region" description="Basic and acidic residues" evidence="1">
    <location>
        <begin position="31"/>
        <end position="55"/>
    </location>
</feature>
<feature type="compositionally biased region" description="Acidic residues" evidence="1">
    <location>
        <begin position="353"/>
        <end position="405"/>
    </location>
</feature>
<evidence type="ECO:0000256" key="1">
    <source>
        <dbReference type="SAM" id="MobiDB-lite"/>
    </source>
</evidence>
<feature type="compositionally biased region" description="Basic and acidic residues" evidence="1">
    <location>
        <begin position="67"/>
        <end position="99"/>
    </location>
</feature>
<dbReference type="OrthoDB" id="542846at2759"/>
<feature type="compositionally biased region" description="Low complexity" evidence="1">
    <location>
        <begin position="676"/>
        <end position="686"/>
    </location>
</feature>
<feature type="compositionally biased region" description="Basic and acidic residues" evidence="1">
    <location>
        <begin position="300"/>
        <end position="312"/>
    </location>
</feature>
<name>A0A2K3E5B7_CHLRE</name>
<feature type="compositionally biased region" description="Gly residues" evidence="1">
    <location>
        <begin position="945"/>
        <end position="954"/>
    </location>
</feature>
<dbReference type="KEGG" id="cre:CHLRE_01g009850v5"/>
<feature type="compositionally biased region" description="Basic and acidic residues" evidence="1">
    <location>
        <begin position="208"/>
        <end position="219"/>
    </location>
</feature>
<feature type="region of interest" description="Disordered" evidence="1">
    <location>
        <begin position="794"/>
        <end position="815"/>
    </location>
</feature>
<feature type="compositionally biased region" description="Gly residues" evidence="1">
    <location>
        <begin position="731"/>
        <end position="743"/>
    </location>
</feature>
<dbReference type="GO" id="GO:0042393">
    <property type="term" value="F:histone binding"/>
    <property type="evidence" value="ECO:0000318"/>
    <property type="project" value="GO_Central"/>
</dbReference>
<dbReference type="STRING" id="3055.A0A2K3E5B7"/>
<protein>
    <submittedName>
        <fullName evidence="2">Uncharacterized protein</fullName>
    </submittedName>
</protein>
<dbReference type="GeneID" id="5725810"/>
<evidence type="ECO:0000313" key="3">
    <source>
        <dbReference type="Proteomes" id="UP000006906"/>
    </source>
</evidence>
<feature type="region of interest" description="Disordered" evidence="1">
    <location>
        <begin position="1"/>
        <end position="496"/>
    </location>
</feature>
<feature type="compositionally biased region" description="Acidic residues" evidence="1">
    <location>
        <begin position="286"/>
        <end position="299"/>
    </location>
</feature>
<evidence type="ECO:0000313" key="2">
    <source>
        <dbReference type="EMBL" id="PNW87992.1"/>
    </source>
</evidence>
<dbReference type="EMBL" id="CM008962">
    <property type="protein sequence ID" value="PNW87992.1"/>
    <property type="molecule type" value="Genomic_DNA"/>
</dbReference>
<feature type="compositionally biased region" description="Gly residues" evidence="1">
    <location>
        <begin position="1023"/>
        <end position="1034"/>
    </location>
</feature>
<dbReference type="Gramene" id="PNW87992">
    <property type="protein sequence ID" value="PNW87992"/>
    <property type="gene ID" value="CHLRE_01g009850v5"/>
</dbReference>
<feature type="compositionally biased region" description="Low complexity" evidence="1">
    <location>
        <begin position="465"/>
        <end position="486"/>
    </location>
</feature>
<sequence>MSLEEELSDAADFVQEDDTFDVDEGTSEDEVERKIAEEHVKYKEAQAKRQEEVRANRSWSAPPMESPRPEQQKERERERQARASQHDAPDPAPRAEYEPPPRPYLPAQASGGAGNLSYLSRPQSAEPRAPSRLSSSGNRGGLGSSHPPASLSGIEEEAGEPGSGGTGASRQASDAGRRTSGAGRGGAEDEGAEAEASAAPPVEEEESREPMPEPSGGRDEGEESGTRGGEPAEAEPSGPEEPEAEEVAEDGAGHSLGGGEGSHGEGSHGALATSFSLRPPPGQAVLEEESSAPPPEEEDSGGRRPSDGHYGREGASSIGAGSHRTGPPPAPPEPAMAMRGFVEPLEYERSEVQEEESAPAKDEEEEEEEKEEEQEEKEEEEEDAYEDDAFEDEGADGEEEEEEEDKPVTPPSPVAAASAEASYSSAPLVAPPAAASMPPAVPPIPKFGAAASGAQDDEDDEQLFRRAAAAANGRAGSSLAASAAAAQPPPPALAAPELLPPQQFAMQLLKHDLEVLPQHHKAAADAAAARRRPTSARPAGAGLAAFGYLGYHVPEDGLTAPSGPGFRGSSGGGRPGSPGREGSAGAAGLAAGPSLTTIRVPGAEGEGEEGGVGRPTSAPHMRPEAAEPAAMAASSFIGATREMRAGRGLPPLSGQAPGGGRAGKASAGRGSGGGAAAAAAAADGGSPPTEASLSVLDEQEAHAAQNRIKFDVWLDALSGNHQAAAAPSKAGGTGAGDGAGAGGSRRSRPMTAPATGRRRPVSARPGATGAPVGGAAAGVYGVQPYTVNVPKPIGRPMSAQPHHGRPTSAGRGGAPPPMFSGPVDVPDRAQAAAIADMPVTVQTLPPGALGVAVGGGTAAVEVAGVPVSVYVADTLKRIIEANRWLAALGVAGKRYRLKDRYSNMTVQLIEEMAPMQYDAHAQHTYGEEAAHGHHGHGHSPYVTDGAGGGGGGGGGGNVTVLKELTLKQFLSGHSRLKQQAKRLRQAAPPPPLPPQGGGLGLTDGISAGPSGARTHRPFSAGPSGPGAGAGGAGGTRSRPVSAMPYGAGAAGSPGAAMYGGGGASGGGAAAAQRPVRPSSANPAYGRTPQFGGASPPGAPGGAAGFSGLASSKRNNSGGGAGAAAPPAHYRTAWGAGGAGTAGNSSGGGAPLPYMVRSVSARQQGVVEHEDDEGGLVVEADERGDVSRAVRQQLGGAAEYCQARRAEISRLRNMPFA</sequence>
<proteinExistence type="predicted"/>
<feature type="region of interest" description="Disordered" evidence="1">
    <location>
        <begin position="928"/>
        <end position="954"/>
    </location>
</feature>
<accession>A0A2K3E5B7</accession>
<feature type="compositionally biased region" description="Gly residues" evidence="1">
    <location>
        <begin position="565"/>
        <end position="576"/>
    </location>
</feature>
<feature type="region of interest" description="Disordered" evidence="1">
    <location>
        <begin position="976"/>
        <end position="1037"/>
    </location>
</feature>
<dbReference type="Proteomes" id="UP000006906">
    <property type="component" value="Chromosome 1"/>
</dbReference>
<feature type="region of interest" description="Disordered" evidence="1">
    <location>
        <begin position="1062"/>
        <end position="1125"/>
    </location>
</feature>
<dbReference type="InParanoid" id="A0A2K3E5B7"/>
<keyword evidence="3" id="KW-1185">Reference proteome</keyword>
<dbReference type="OMA" id="THTNIND"/>
<dbReference type="ExpressionAtlas" id="A0A2K3E5B7">
    <property type="expression patterns" value="baseline and differential"/>
</dbReference>
<reference evidence="2 3" key="1">
    <citation type="journal article" date="2007" name="Science">
        <title>The Chlamydomonas genome reveals the evolution of key animal and plant functions.</title>
        <authorList>
            <person name="Merchant S.S."/>
            <person name="Prochnik S.E."/>
            <person name="Vallon O."/>
            <person name="Harris E.H."/>
            <person name="Karpowicz S.J."/>
            <person name="Witman G.B."/>
            <person name="Terry A."/>
            <person name="Salamov A."/>
            <person name="Fritz-Laylin L.K."/>
            <person name="Marechal-Drouard L."/>
            <person name="Marshall W.F."/>
            <person name="Qu L.H."/>
            <person name="Nelson D.R."/>
            <person name="Sanderfoot A.A."/>
            <person name="Spalding M.H."/>
            <person name="Kapitonov V.V."/>
            <person name="Ren Q."/>
            <person name="Ferris P."/>
            <person name="Lindquist E."/>
            <person name="Shapiro H."/>
            <person name="Lucas S.M."/>
            <person name="Grimwood J."/>
            <person name="Schmutz J."/>
            <person name="Cardol P."/>
            <person name="Cerutti H."/>
            <person name="Chanfreau G."/>
            <person name="Chen C.L."/>
            <person name="Cognat V."/>
            <person name="Croft M.T."/>
            <person name="Dent R."/>
            <person name="Dutcher S."/>
            <person name="Fernandez E."/>
            <person name="Fukuzawa H."/>
            <person name="Gonzalez-Ballester D."/>
            <person name="Gonzalez-Halphen D."/>
            <person name="Hallmann A."/>
            <person name="Hanikenne M."/>
            <person name="Hippler M."/>
            <person name="Inwood W."/>
            <person name="Jabbari K."/>
            <person name="Kalanon M."/>
            <person name="Kuras R."/>
            <person name="Lefebvre P.A."/>
            <person name="Lemaire S.D."/>
            <person name="Lobanov A.V."/>
            <person name="Lohr M."/>
            <person name="Manuell A."/>
            <person name="Meier I."/>
            <person name="Mets L."/>
            <person name="Mittag M."/>
            <person name="Mittelmeier T."/>
            <person name="Moroney J.V."/>
            <person name="Moseley J."/>
            <person name="Napoli C."/>
            <person name="Nedelcu A.M."/>
            <person name="Niyogi K."/>
            <person name="Novoselov S.V."/>
            <person name="Paulsen I.T."/>
            <person name="Pazour G."/>
            <person name="Purton S."/>
            <person name="Ral J.P."/>
            <person name="Riano-Pachon D.M."/>
            <person name="Riekhof W."/>
            <person name="Rymarquis L."/>
            <person name="Schroda M."/>
            <person name="Stern D."/>
            <person name="Umen J."/>
            <person name="Willows R."/>
            <person name="Wilson N."/>
            <person name="Zimmer S.L."/>
            <person name="Allmer J."/>
            <person name="Balk J."/>
            <person name="Bisova K."/>
            <person name="Chen C.J."/>
            <person name="Elias M."/>
            <person name="Gendler K."/>
            <person name="Hauser C."/>
            <person name="Lamb M.R."/>
            <person name="Ledford H."/>
            <person name="Long J.C."/>
            <person name="Minagawa J."/>
            <person name="Page M.D."/>
            <person name="Pan J."/>
            <person name="Pootakham W."/>
            <person name="Roje S."/>
            <person name="Rose A."/>
            <person name="Stahlberg E."/>
            <person name="Terauchi A.M."/>
            <person name="Yang P."/>
            <person name="Ball S."/>
            <person name="Bowler C."/>
            <person name="Dieckmann C.L."/>
            <person name="Gladyshev V.N."/>
            <person name="Green P."/>
            <person name="Jorgensen R."/>
            <person name="Mayfield S."/>
            <person name="Mueller-Roeber B."/>
            <person name="Rajamani S."/>
            <person name="Sayre R.T."/>
            <person name="Brokstein P."/>
            <person name="Dubchak I."/>
            <person name="Goodstein D."/>
            <person name="Hornick L."/>
            <person name="Huang Y.W."/>
            <person name="Jhaveri J."/>
            <person name="Luo Y."/>
            <person name="Martinez D."/>
            <person name="Ngau W.C."/>
            <person name="Otillar B."/>
            <person name="Poliakov A."/>
            <person name="Porter A."/>
            <person name="Szajkowski L."/>
            <person name="Werner G."/>
            <person name="Zhou K."/>
            <person name="Grigoriev I.V."/>
            <person name="Rokhsar D.S."/>
            <person name="Grossman A.R."/>
        </authorList>
    </citation>
    <scope>NUCLEOTIDE SEQUENCE [LARGE SCALE GENOMIC DNA]</scope>
    <source>
        <strain evidence="3">CC-503</strain>
    </source>
</reference>
<dbReference type="AlphaFoldDB" id="A0A2K3E5B7"/>
<feature type="compositionally biased region" description="Acidic residues" evidence="1">
    <location>
        <begin position="238"/>
        <end position="249"/>
    </location>
</feature>
<feature type="region of interest" description="Disordered" evidence="1">
    <location>
        <begin position="559"/>
        <end position="632"/>
    </location>
</feature>
<dbReference type="RefSeq" id="XP_042928192.1">
    <property type="nucleotide sequence ID" value="XM_043058278.1"/>
</dbReference>